<dbReference type="SUPFAM" id="SSF103473">
    <property type="entry name" value="MFS general substrate transporter"/>
    <property type="match status" value="1"/>
</dbReference>
<gene>
    <name evidence="2" type="ORF">A7C91_01960</name>
</gene>
<reference evidence="3" key="1">
    <citation type="journal article" date="2016" name="Syst. Appl. Microbiol.">
        <title>Thermococcus piezophilus sp. nov., a novel hyperthermophilic and piezophilic archaeon with a broad pressure range for growth, isolated from a deepest hydrothermal vent at the Mid-Cayman Rise.</title>
        <authorList>
            <person name="Dalmasso C."/>
            <person name="Oger P."/>
            <person name="Selva G."/>
            <person name="Courtine D."/>
            <person name="L'Haridon S."/>
            <person name="Garlaschelli A."/>
            <person name="Roussel E."/>
            <person name="Miyazaki J."/>
            <person name="Reveillaud J."/>
            <person name="Jebbar M."/>
            <person name="Takai K."/>
            <person name="Maignien L."/>
            <person name="Alain K."/>
        </authorList>
    </citation>
    <scope>NUCLEOTIDE SEQUENCE [LARGE SCALE GENOMIC DNA]</scope>
    <source>
        <strain evidence="3">CDGS</strain>
    </source>
</reference>
<proteinExistence type="predicted"/>
<name>A0A172WFE2_9EURY</name>
<keyword evidence="3" id="KW-1185">Reference proteome</keyword>
<feature type="transmembrane region" description="Helical" evidence="1">
    <location>
        <begin position="73"/>
        <end position="93"/>
    </location>
</feature>
<dbReference type="STRING" id="1712654.A7C91_01960"/>
<keyword evidence="1" id="KW-0472">Membrane</keyword>
<evidence type="ECO:0000313" key="3">
    <source>
        <dbReference type="Proteomes" id="UP000076969"/>
    </source>
</evidence>
<dbReference type="InterPro" id="IPR036259">
    <property type="entry name" value="MFS_trans_sf"/>
</dbReference>
<dbReference type="PANTHER" id="PTHR23530:SF1">
    <property type="entry name" value="PERMEASE, MAJOR FACILITATOR SUPERFAMILY-RELATED"/>
    <property type="match status" value="1"/>
</dbReference>
<dbReference type="PANTHER" id="PTHR23530">
    <property type="entry name" value="TRANSPORT PROTEIN-RELATED"/>
    <property type="match status" value="1"/>
</dbReference>
<organism evidence="2 3">
    <name type="scientific">Thermococcus piezophilus</name>
    <dbReference type="NCBI Taxonomy" id="1712654"/>
    <lineage>
        <taxon>Archaea</taxon>
        <taxon>Methanobacteriati</taxon>
        <taxon>Methanobacteriota</taxon>
        <taxon>Thermococci</taxon>
        <taxon>Thermococcales</taxon>
        <taxon>Thermococcaceae</taxon>
        <taxon>Thermococcus</taxon>
    </lineage>
</organism>
<evidence type="ECO:0000256" key="1">
    <source>
        <dbReference type="SAM" id="Phobius"/>
    </source>
</evidence>
<dbReference type="Gene3D" id="1.20.1250.20">
    <property type="entry name" value="MFS general substrate transporter like domains"/>
    <property type="match status" value="1"/>
</dbReference>
<feature type="transmembrane region" description="Helical" evidence="1">
    <location>
        <begin position="12"/>
        <end position="28"/>
    </location>
</feature>
<keyword evidence="1" id="KW-0812">Transmembrane</keyword>
<sequence>MSAHREGSNGQLIFLLFYFLLSVSMYLPGPYFVLYLNAYVALPWIGLAYPLNRVPNLLLEYPSGVLADRVGRIKSTMLGSFLLGMSMLVLVIFEAPKGYIVILSAVLGSAGMAFISGSLEA</sequence>
<keyword evidence="1" id="KW-1133">Transmembrane helix</keyword>
<dbReference type="EMBL" id="CP015520">
    <property type="protein sequence ID" value="ANF22089.1"/>
    <property type="molecule type" value="Genomic_DNA"/>
</dbReference>
<accession>A0A172WFE2</accession>
<dbReference type="KEGG" id="tpie:A7C91_01960"/>
<evidence type="ECO:0000313" key="2">
    <source>
        <dbReference type="EMBL" id="ANF22089.1"/>
    </source>
</evidence>
<dbReference type="InterPro" id="IPR053160">
    <property type="entry name" value="MFS_DHA3_Transporter"/>
</dbReference>
<evidence type="ECO:0008006" key="4">
    <source>
        <dbReference type="Google" id="ProtNLM"/>
    </source>
</evidence>
<protein>
    <recommendedName>
        <fullName evidence="4">Major facilitator superfamily (MFS) profile domain-containing protein</fullName>
    </recommendedName>
</protein>
<dbReference type="AlphaFoldDB" id="A0A172WFE2"/>
<feature type="transmembrane region" description="Helical" evidence="1">
    <location>
        <begin position="99"/>
        <end position="119"/>
    </location>
</feature>
<dbReference type="Proteomes" id="UP000076969">
    <property type="component" value="Chromosome"/>
</dbReference>